<protein>
    <submittedName>
        <fullName evidence="1">Uncharacterized protein</fullName>
    </submittedName>
</protein>
<evidence type="ECO:0000313" key="1">
    <source>
        <dbReference type="EMBL" id="MBY78010.1"/>
    </source>
</evidence>
<accession>A0A2S2QKF3</accession>
<dbReference type="AlphaFoldDB" id="A0A2S2QKF3"/>
<name>A0A2S2QKF3_9HEMI</name>
<sequence>MPYNITQFLCNGDKFSFFKNLNYQQQFTKTKQIDKQSLQSLFKIIIIKTIQRRYIEFADSVFFAQGGTVKRNYHKNKNKICTYEKRRKIANLSKYVCKHSKK</sequence>
<dbReference type="EMBL" id="GGMS01008807">
    <property type="protein sequence ID" value="MBY78010.1"/>
    <property type="molecule type" value="Transcribed_RNA"/>
</dbReference>
<gene>
    <name evidence="1" type="ORF">g.4080</name>
</gene>
<organism evidence="1">
    <name type="scientific">Sipha flava</name>
    <name type="common">yellow sugarcane aphid</name>
    <dbReference type="NCBI Taxonomy" id="143950"/>
    <lineage>
        <taxon>Eukaryota</taxon>
        <taxon>Metazoa</taxon>
        <taxon>Ecdysozoa</taxon>
        <taxon>Arthropoda</taxon>
        <taxon>Hexapoda</taxon>
        <taxon>Insecta</taxon>
        <taxon>Pterygota</taxon>
        <taxon>Neoptera</taxon>
        <taxon>Paraneoptera</taxon>
        <taxon>Hemiptera</taxon>
        <taxon>Sternorrhyncha</taxon>
        <taxon>Aphidomorpha</taxon>
        <taxon>Aphidoidea</taxon>
        <taxon>Aphididae</taxon>
        <taxon>Sipha</taxon>
    </lineage>
</organism>
<reference evidence="1" key="1">
    <citation type="submission" date="2018-04" db="EMBL/GenBank/DDBJ databases">
        <title>Transcriptome assembly of Sipha flava.</title>
        <authorList>
            <person name="Scully E.D."/>
            <person name="Geib S.M."/>
            <person name="Palmer N.A."/>
            <person name="Koch K."/>
            <person name="Bradshaw J."/>
            <person name="Heng-Moss T."/>
            <person name="Sarath G."/>
        </authorList>
    </citation>
    <scope>NUCLEOTIDE SEQUENCE</scope>
</reference>
<proteinExistence type="predicted"/>